<protein>
    <submittedName>
        <fullName evidence="1">Uncharacterized protein</fullName>
    </submittedName>
</protein>
<dbReference type="KEGG" id="cbv:U729_3178"/>
<evidence type="ECO:0000313" key="1">
    <source>
        <dbReference type="EMBL" id="AIY85231.1"/>
    </source>
</evidence>
<gene>
    <name evidence="1" type="ORF">U729_3178</name>
</gene>
<keyword evidence="1" id="KW-0614">Plasmid</keyword>
<accession>A0A0A7G2I8</accession>
<dbReference type="AlphaFoldDB" id="A0A0A7G2I8"/>
<dbReference type="RefSeq" id="WP_040113702.1">
    <property type="nucleotide sequence ID" value="NZ_CP006906.1"/>
</dbReference>
<name>A0A0A7G2I8_9CLOT</name>
<keyword evidence="2" id="KW-1185">Reference proteome</keyword>
<reference evidence="1 2" key="1">
    <citation type="journal article" date="2015" name="Infect. Genet. Evol.">
        <title>Genomic sequences of six botulinum neurotoxin-producing strains representing three clostridial species illustrate the mobility and diversity of botulinum neurotoxin genes.</title>
        <authorList>
            <person name="Smith T.J."/>
            <person name="Hill K.K."/>
            <person name="Xie G."/>
            <person name="Foley B.T."/>
            <person name="Williamson C.H."/>
            <person name="Foster J.T."/>
            <person name="Johnson S.L."/>
            <person name="Chertkov O."/>
            <person name="Teshima H."/>
            <person name="Gibbons H.S."/>
            <person name="Johnsky L.A."/>
            <person name="Karavis M.A."/>
            <person name="Smith L.A."/>
        </authorList>
    </citation>
    <scope>NUCLEOTIDE SEQUENCE [LARGE SCALE GENOMIC DNA]</scope>
    <source>
        <strain evidence="1">Sullivan</strain>
        <plasmid evidence="2">Plasmid pCBJ</plasmid>
    </source>
</reference>
<dbReference type="EMBL" id="CP006906">
    <property type="protein sequence ID" value="AIY85231.1"/>
    <property type="molecule type" value="Genomic_DNA"/>
</dbReference>
<sequence>MGATNFLHEIESESAKKAFRVLVEEANYDYGLQDYNGSINTCSLSGCTMKFDKWSKTNEKKAMKFIEEDEDYGIKWKAQYVDLGVIGFDVRTVKVVNNKNQKAAKLKYVVRTSGTDSFVNSFDKKELANKEALNYSLKHGITCTVKKEYCSKNSSNTDISYTSVQTKRYKTKPKLKDLPNRKIVPIHKYLFYGWASC</sequence>
<organism evidence="1 2">
    <name type="scientific">Clostridium baratii str. Sullivan</name>
    <dbReference type="NCBI Taxonomy" id="1415775"/>
    <lineage>
        <taxon>Bacteria</taxon>
        <taxon>Bacillati</taxon>
        <taxon>Bacillota</taxon>
        <taxon>Clostridia</taxon>
        <taxon>Eubacteriales</taxon>
        <taxon>Clostridiaceae</taxon>
        <taxon>Clostridium</taxon>
    </lineage>
</organism>
<proteinExistence type="predicted"/>
<geneLocation type="plasmid" evidence="1 2">
    <name>pCBJ</name>
</geneLocation>
<dbReference type="OrthoDB" id="4242197at2"/>
<evidence type="ECO:0000313" key="2">
    <source>
        <dbReference type="Proteomes" id="UP000030635"/>
    </source>
</evidence>
<dbReference type="Proteomes" id="UP000030635">
    <property type="component" value="Plasmid pCBJ"/>
</dbReference>
<dbReference type="HOGENOM" id="CLU_1382001_0_0_9"/>